<feature type="non-terminal residue" evidence="2">
    <location>
        <position position="153"/>
    </location>
</feature>
<evidence type="ECO:0000256" key="1">
    <source>
        <dbReference type="SAM" id="Coils"/>
    </source>
</evidence>
<accession>A0A9N9K978</accession>
<comment type="caution">
    <text evidence="2">The sequence shown here is derived from an EMBL/GenBank/DDBJ whole genome shotgun (WGS) entry which is preliminary data.</text>
</comment>
<gene>
    <name evidence="2" type="ORF">CPELLU_LOCUS18900</name>
</gene>
<evidence type="ECO:0000313" key="3">
    <source>
        <dbReference type="Proteomes" id="UP000789759"/>
    </source>
</evidence>
<sequence length="153" mass="19072">MSIKTVTFNKIFEEVKFEHERKYEENNKIYKEMQNEIKRLQKENQELQEKIKVDSQILANWQYENSILNDEKKIIEELRQKYESEKNNYENNIQNNCKIIANYQNENMLLNNENREIDEKYQYEIKKLKEETHDDIIRIEYERDYFKQKNEES</sequence>
<reference evidence="2" key="1">
    <citation type="submission" date="2021-06" db="EMBL/GenBank/DDBJ databases">
        <authorList>
            <person name="Kallberg Y."/>
            <person name="Tangrot J."/>
            <person name="Rosling A."/>
        </authorList>
    </citation>
    <scope>NUCLEOTIDE SEQUENCE</scope>
    <source>
        <strain evidence="2">FL966</strain>
    </source>
</reference>
<protein>
    <submittedName>
        <fullName evidence="2">5138_t:CDS:1</fullName>
    </submittedName>
</protein>
<organism evidence="2 3">
    <name type="scientific">Cetraspora pellucida</name>
    <dbReference type="NCBI Taxonomy" id="1433469"/>
    <lineage>
        <taxon>Eukaryota</taxon>
        <taxon>Fungi</taxon>
        <taxon>Fungi incertae sedis</taxon>
        <taxon>Mucoromycota</taxon>
        <taxon>Glomeromycotina</taxon>
        <taxon>Glomeromycetes</taxon>
        <taxon>Diversisporales</taxon>
        <taxon>Gigasporaceae</taxon>
        <taxon>Cetraspora</taxon>
    </lineage>
</organism>
<evidence type="ECO:0000313" key="2">
    <source>
        <dbReference type="EMBL" id="CAG8813324.1"/>
    </source>
</evidence>
<dbReference type="AlphaFoldDB" id="A0A9N9K978"/>
<keyword evidence="1" id="KW-0175">Coiled coil</keyword>
<feature type="coiled-coil region" evidence="1">
    <location>
        <begin position="16"/>
        <end position="120"/>
    </location>
</feature>
<proteinExistence type="predicted"/>
<name>A0A9N9K978_9GLOM</name>
<keyword evidence="3" id="KW-1185">Reference proteome</keyword>
<dbReference type="Proteomes" id="UP000789759">
    <property type="component" value="Unassembled WGS sequence"/>
</dbReference>
<dbReference type="EMBL" id="CAJVQA010040763">
    <property type="protein sequence ID" value="CAG8813324.1"/>
    <property type="molecule type" value="Genomic_DNA"/>
</dbReference>